<evidence type="ECO:0000313" key="7">
    <source>
        <dbReference type="EMBL" id="SEQ70487.1"/>
    </source>
</evidence>
<dbReference type="InterPro" id="IPR007627">
    <property type="entry name" value="RNA_pol_sigma70_r2"/>
</dbReference>
<comment type="similarity">
    <text evidence="1">Belongs to the sigma-70 factor family. ECF subfamily.</text>
</comment>
<evidence type="ECO:0000256" key="4">
    <source>
        <dbReference type="ARBA" id="ARBA00023163"/>
    </source>
</evidence>
<keyword evidence="2" id="KW-0805">Transcription regulation</keyword>
<dbReference type="InterPro" id="IPR036388">
    <property type="entry name" value="WH-like_DNA-bd_sf"/>
</dbReference>
<dbReference type="Pfam" id="PF08281">
    <property type="entry name" value="Sigma70_r4_2"/>
    <property type="match status" value="1"/>
</dbReference>
<dbReference type="Pfam" id="PF04542">
    <property type="entry name" value="Sigma70_r2"/>
    <property type="match status" value="1"/>
</dbReference>
<dbReference type="GO" id="GO:0016987">
    <property type="term" value="F:sigma factor activity"/>
    <property type="evidence" value="ECO:0007669"/>
    <property type="project" value="UniProtKB-KW"/>
</dbReference>
<feature type="domain" description="RNA polymerase sigma factor 70 region 4 type 2" evidence="6">
    <location>
        <begin position="114"/>
        <end position="166"/>
    </location>
</feature>
<dbReference type="EMBL" id="FOFB01000014">
    <property type="protein sequence ID" value="SEQ70487.1"/>
    <property type="molecule type" value="Genomic_DNA"/>
</dbReference>
<evidence type="ECO:0000313" key="8">
    <source>
        <dbReference type="Proteomes" id="UP000199021"/>
    </source>
</evidence>
<keyword evidence="4" id="KW-0804">Transcription</keyword>
<dbReference type="SUPFAM" id="SSF88946">
    <property type="entry name" value="Sigma2 domain of RNA polymerase sigma factors"/>
    <property type="match status" value="1"/>
</dbReference>
<dbReference type="SUPFAM" id="SSF88659">
    <property type="entry name" value="Sigma3 and sigma4 domains of RNA polymerase sigma factors"/>
    <property type="match status" value="1"/>
</dbReference>
<dbReference type="InterPro" id="IPR013249">
    <property type="entry name" value="RNA_pol_sigma70_r4_t2"/>
</dbReference>
<dbReference type="Gene3D" id="1.10.10.10">
    <property type="entry name" value="Winged helix-like DNA-binding domain superfamily/Winged helix DNA-binding domain"/>
    <property type="match status" value="1"/>
</dbReference>
<dbReference type="NCBIfam" id="TIGR02937">
    <property type="entry name" value="sigma70-ECF"/>
    <property type="match status" value="1"/>
</dbReference>
<dbReference type="PANTHER" id="PTHR43133">
    <property type="entry name" value="RNA POLYMERASE ECF-TYPE SIGMA FACTO"/>
    <property type="match status" value="1"/>
</dbReference>
<dbReference type="Gene3D" id="1.10.1740.10">
    <property type="match status" value="1"/>
</dbReference>
<dbReference type="InterPro" id="IPR014284">
    <property type="entry name" value="RNA_pol_sigma-70_dom"/>
</dbReference>
<dbReference type="InParanoid" id="A0A1H9I7E3"/>
<dbReference type="AlphaFoldDB" id="A0A1H9I7E3"/>
<accession>A0A1H9I7E3</accession>
<dbReference type="InterPro" id="IPR039425">
    <property type="entry name" value="RNA_pol_sigma-70-like"/>
</dbReference>
<reference evidence="8" key="1">
    <citation type="submission" date="2016-10" db="EMBL/GenBank/DDBJ databases">
        <authorList>
            <person name="Varghese N."/>
            <person name="Submissions S."/>
        </authorList>
    </citation>
    <scope>NUCLEOTIDE SEQUENCE [LARGE SCALE GENOMIC DNA]</scope>
    <source>
        <strain evidence="8">DSM 24740</strain>
    </source>
</reference>
<sequence length="181" mass="21034">MTIATLIEGCRLGQRSFQKELVERFSPQLFTIALRYVPDHAHAQDVLQDSLVKILTRIDQYKESGSFEGWMRRVVVTTALNRLDRKWMRREVCMEPISMDSPVDPDVIDRLAAEDIMRCVATLPEGFRHVFNLYAVEGYRHREIAQMLGITEVTSRSYYARSRKLLQAILLHQKTGLRHAE</sequence>
<dbReference type="RefSeq" id="WP_090169530.1">
    <property type="nucleotide sequence ID" value="NZ_FOFB01000014.1"/>
</dbReference>
<evidence type="ECO:0000256" key="3">
    <source>
        <dbReference type="ARBA" id="ARBA00023082"/>
    </source>
</evidence>
<dbReference type="GO" id="GO:0003677">
    <property type="term" value="F:DNA binding"/>
    <property type="evidence" value="ECO:0007669"/>
    <property type="project" value="InterPro"/>
</dbReference>
<name>A0A1H9I7E3_9BACT</name>
<dbReference type="InterPro" id="IPR013325">
    <property type="entry name" value="RNA_pol_sigma_r2"/>
</dbReference>
<dbReference type="InterPro" id="IPR013324">
    <property type="entry name" value="RNA_pol_sigma_r3/r4-like"/>
</dbReference>
<organism evidence="7 8">
    <name type="scientific">Neolewinella agarilytica</name>
    <dbReference type="NCBI Taxonomy" id="478744"/>
    <lineage>
        <taxon>Bacteria</taxon>
        <taxon>Pseudomonadati</taxon>
        <taxon>Bacteroidota</taxon>
        <taxon>Saprospiria</taxon>
        <taxon>Saprospirales</taxon>
        <taxon>Lewinellaceae</taxon>
        <taxon>Neolewinella</taxon>
    </lineage>
</organism>
<dbReference type="OrthoDB" id="1056775at2"/>
<dbReference type="GO" id="GO:0006352">
    <property type="term" value="P:DNA-templated transcription initiation"/>
    <property type="evidence" value="ECO:0007669"/>
    <property type="project" value="InterPro"/>
</dbReference>
<keyword evidence="3" id="KW-0731">Sigma factor</keyword>
<dbReference type="PANTHER" id="PTHR43133:SF46">
    <property type="entry name" value="RNA POLYMERASE SIGMA-70 FACTOR ECF SUBFAMILY"/>
    <property type="match status" value="1"/>
</dbReference>
<proteinExistence type="inferred from homology"/>
<evidence type="ECO:0000256" key="2">
    <source>
        <dbReference type="ARBA" id="ARBA00023015"/>
    </source>
</evidence>
<feature type="domain" description="RNA polymerase sigma-70 region 2" evidence="5">
    <location>
        <begin position="21"/>
        <end position="87"/>
    </location>
</feature>
<keyword evidence="8" id="KW-1185">Reference proteome</keyword>
<evidence type="ECO:0000256" key="1">
    <source>
        <dbReference type="ARBA" id="ARBA00010641"/>
    </source>
</evidence>
<dbReference type="STRING" id="478744.SAMN05444359_11472"/>
<protein>
    <submittedName>
        <fullName evidence="7">RNA polymerase sigma-70 factor, ECF subfamily</fullName>
    </submittedName>
</protein>
<gene>
    <name evidence="7" type="ORF">SAMN05444359_11472</name>
</gene>
<evidence type="ECO:0000259" key="5">
    <source>
        <dbReference type="Pfam" id="PF04542"/>
    </source>
</evidence>
<evidence type="ECO:0000259" key="6">
    <source>
        <dbReference type="Pfam" id="PF08281"/>
    </source>
</evidence>
<dbReference type="FunCoup" id="A0A1H9I7E3">
    <property type="interactions" value="19"/>
</dbReference>
<dbReference type="Proteomes" id="UP000199021">
    <property type="component" value="Unassembled WGS sequence"/>
</dbReference>
<dbReference type="CDD" id="cd06171">
    <property type="entry name" value="Sigma70_r4"/>
    <property type="match status" value="1"/>
</dbReference>